<proteinExistence type="predicted"/>
<evidence type="ECO:0000256" key="6">
    <source>
        <dbReference type="ARBA" id="ARBA00022692"/>
    </source>
</evidence>
<dbReference type="Pfam" id="PF00672">
    <property type="entry name" value="HAMP"/>
    <property type="match status" value="1"/>
</dbReference>
<dbReference type="InterPro" id="IPR003660">
    <property type="entry name" value="HAMP_dom"/>
</dbReference>
<dbReference type="Proteomes" id="UP001589532">
    <property type="component" value="Unassembled WGS sequence"/>
</dbReference>
<evidence type="ECO:0000256" key="2">
    <source>
        <dbReference type="ARBA" id="ARBA00004236"/>
    </source>
</evidence>
<feature type="domain" description="HAMP" evidence="10">
    <location>
        <begin position="3"/>
        <end position="56"/>
    </location>
</feature>
<evidence type="ECO:0000256" key="1">
    <source>
        <dbReference type="ARBA" id="ARBA00000085"/>
    </source>
</evidence>
<comment type="catalytic activity">
    <reaction evidence="1">
        <text>ATP + protein L-histidine = ADP + protein N-phospho-L-histidine.</text>
        <dbReference type="EC" id="2.7.13.3"/>
    </reaction>
</comment>
<dbReference type="Gene3D" id="6.10.340.10">
    <property type="match status" value="1"/>
</dbReference>
<dbReference type="PANTHER" id="PTHR45436">
    <property type="entry name" value="SENSOR HISTIDINE KINASE YKOH"/>
    <property type="match status" value="1"/>
</dbReference>
<dbReference type="EC" id="2.7.13.3" evidence="3"/>
<dbReference type="EMBL" id="JBHMBW010000022">
    <property type="protein sequence ID" value="MFB9626284.1"/>
    <property type="molecule type" value="Genomic_DNA"/>
</dbReference>
<name>A0ABV5S3P5_9ACTN</name>
<evidence type="ECO:0000259" key="10">
    <source>
        <dbReference type="PROSITE" id="PS50885"/>
    </source>
</evidence>
<gene>
    <name evidence="11" type="ORF">ACFFSA_24640</name>
</gene>
<dbReference type="CDD" id="cd06225">
    <property type="entry name" value="HAMP"/>
    <property type="match status" value="1"/>
</dbReference>
<keyword evidence="12" id="KW-1185">Reference proteome</keyword>
<keyword evidence="8" id="KW-1133">Transmembrane helix</keyword>
<evidence type="ECO:0000256" key="8">
    <source>
        <dbReference type="ARBA" id="ARBA00022989"/>
    </source>
</evidence>
<dbReference type="PROSITE" id="PS50885">
    <property type="entry name" value="HAMP"/>
    <property type="match status" value="1"/>
</dbReference>
<dbReference type="CDD" id="cd00082">
    <property type="entry name" value="HisKA"/>
    <property type="match status" value="1"/>
</dbReference>
<evidence type="ECO:0000256" key="3">
    <source>
        <dbReference type="ARBA" id="ARBA00012438"/>
    </source>
</evidence>
<dbReference type="Gene3D" id="1.10.287.130">
    <property type="match status" value="1"/>
</dbReference>
<dbReference type="RefSeq" id="WP_344987611.1">
    <property type="nucleotide sequence ID" value="NZ_BAAAXV010000001.1"/>
</dbReference>
<reference evidence="11 12" key="1">
    <citation type="submission" date="2024-09" db="EMBL/GenBank/DDBJ databases">
        <authorList>
            <person name="Sun Q."/>
            <person name="Mori K."/>
        </authorList>
    </citation>
    <scope>NUCLEOTIDE SEQUENCE [LARGE SCALE GENOMIC DNA]</scope>
    <source>
        <strain evidence="11 12">JCM 3143</strain>
    </source>
</reference>
<accession>A0ABV5S3P5</accession>
<keyword evidence="5" id="KW-0808">Transferase</keyword>
<evidence type="ECO:0000313" key="11">
    <source>
        <dbReference type="EMBL" id="MFB9626284.1"/>
    </source>
</evidence>
<dbReference type="InterPro" id="IPR003661">
    <property type="entry name" value="HisK_dim/P_dom"/>
</dbReference>
<sequence length="102" mass="11046">MTSRALRPIQLMHAQLAAINVSDLSTRIPQSQGRGEIAQLARTINHTLGRLEQAKASTEQALQRQRQFASDASHELRTPLAGFVLRLPLSAPSAHLLGTGAE</sequence>
<evidence type="ECO:0000256" key="7">
    <source>
        <dbReference type="ARBA" id="ARBA00022777"/>
    </source>
</evidence>
<dbReference type="SMART" id="SM00304">
    <property type="entry name" value="HAMP"/>
    <property type="match status" value="1"/>
</dbReference>
<keyword evidence="7" id="KW-0418">Kinase</keyword>
<comment type="subcellular location">
    <subcellularLocation>
        <location evidence="2">Cell membrane</location>
    </subcellularLocation>
</comment>
<keyword evidence="9" id="KW-0902">Two-component regulatory system</keyword>
<dbReference type="SUPFAM" id="SSF158472">
    <property type="entry name" value="HAMP domain-like"/>
    <property type="match status" value="1"/>
</dbReference>
<evidence type="ECO:0000313" key="12">
    <source>
        <dbReference type="Proteomes" id="UP001589532"/>
    </source>
</evidence>
<comment type="caution">
    <text evidence="11">The sequence shown here is derived from an EMBL/GenBank/DDBJ whole genome shotgun (WGS) entry which is preliminary data.</text>
</comment>
<keyword evidence="6" id="KW-0812">Transmembrane</keyword>
<dbReference type="SUPFAM" id="SSF47384">
    <property type="entry name" value="Homodimeric domain of signal transducing histidine kinase"/>
    <property type="match status" value="1"/>
</dbReference>
<protein>
    <recommendedName>
        <fullName evidence="3">histidine kinase</fullName>
        <ecNumber evidence="3">2.7.13.3</ecNumber>
    </recommendedName>
</protein>
<keyword evidence="4" id="KW-0597">Phosphoprotein</keyword>
<dbReference type="PANTHER" id="PTHR45436:SF5">
    <property type="entry name" value="SENSOR HISTIDINE KINASE TRCS"/>
    <property type="match status" value="1"/>
</dbReference>
<evidence type="ECO:0000256" key="9">
    <source>
        <dbReference type="ARBA" id="ARBA00023012"/>
    </source>
</evidence>
<dbReference type="InterPro" id="IPR050428">
    <property type="entry name" value="TCS_sensor_his_kinase"/>
</dbReference>
<evidence type="ECO:0000256" key="4">
    <source>
        <dbReference type="ARBA" id="ARBA00022553"/>
    </source>
</evidence>
<keyword evidence="8" id="KW-0472">Membrane</keyword>
<evidence type="ECO:0000256" key="5">
    <source>
        <dbReference type="ARBA" id="ARBA00022679"/>
    </source>
</evidence>
<organism evidence="11 12">
    <name type="scientific">Nonomuraea helvata</name>
    <dbReference type="NCBI Taxonomy" id="37484"/>
    <lineage>
        <taxon>Bacteria</taxon>
        <taxon>Bacillati</taxon>
        <taxon>Actinomycetota</taxon>
        <taxon>Actinomycetes</taxon>
        <taxon>Streptosporangiales</taxon>
        <taxon>Streptosporangiaceae</taxon>
        <taxon>Nonomuraea</taxon>
    </lineage>
</organism>
<dbReference type="InterPro" id="IPR036097">
    <property type="entry name" value="HisK_dim/P_sf"/>
</dbReference>